<keyword evidence="2" id="KW-1185">Reference proteome</keyword>
<reference evidence="3 4" key="1">
    <citation type="submission" date="2025-04" db="UniProtKB">
        <authorList>
            <consortium name="RefSeq"/>
        </authorList>
    </citation>
    <scope>IDENTIFICATION</scope>
    <source>
        <tissue evidence="3 4">Whole organism</tissue>
    </source>
</reference>
<keyword evidence="1" id="KW-1133">Transmembrane helix</keyword>
<accession>A0A8B7NWJ6</accession>
<evidence type="ECO:0000256" key="1">
    <source>
        <dbReference type="SAM" id="Phobius"/>
    </source>
</evidence>
<sequence length="192" mass="21666">MLKQGFVSPCPPQSDEITSHKTILDRILTAPIIESLAHRWEGSSLISWKTDPLFGVRHRYLFFLFCVLLFSSVGLQIILLPCTYYSSYNPEPPENIAPILVRALQQNDSEFGMEPLHKRPGELPRLLLLLQPLPSFFAHLKSLAKSTKSTPLVSDTCTFLNFIEVVVSAREQVCLVQHFNARLGLTDTLISM</sequence>
<evidence type="ECO:0000313" key="2">
    <source>
        <dbReference type="Proteomes" id="UP000694843"/>
    </source>
</evidence>
<name>A0A8B7NWJ6_HYAAZ</name>
<dbReference type="KEGG" id="hazt:108674643"/>
<dbReference type="Proteomes" id="UP000694843">
    <property type="component" value="Unplaced"/>
</dbReference>
<evidence type="ECO:0000313" key="4">
    <source>
        <dbReference type="RefSeq" id="XP_018018091.1"/>
    </source>
</evidence>
<feature type="transmembrane region" description="Helical" evidence="1">
    <location>
        <begin position="60"/>
        <end position="80"/>
    </location>
</feature>
<evidence type="ECO:0000313" key="3">
    <source>
        <dbReference type="RefSeq" id="XP_018018090.1"/>
    </source>
</evidence>
<dbReference type="AlphaFoldDB" id="A0A8B7NWJ6"/>
<dbReference type="GeneID" id="108674643"/>
<dbReference type="OrthoDB" id="6398679at2759"/>
<keyword evidence="1" id="KW-0812">Transmembrane</keyword>
<proteinExistence type="predicted"/>
<protein>
    <submittedName>
        <fullName evidence="3 4">Uncharacterized protein LOC108674643</fullName>
    </submittedName>
</protein>
<dbReference type="RefSeq" id="XP_018018091.1">
    <property type="nucleotide sequence ID" value="XM_018162602.2"/>
</dbReference>
<dbReference type="RefSeq" id="XP_018018090.1">
    <property type="nucleotide sequence ID" value="XM_018162601.2"/>
</dbReference>
<organism evidence="2 3">
    <name type="scientific">Hyalella azteca</name>
    <name type="common">Amphipod</name>
    <dbReference type="NCBI Taxonomy" id="294128"/>
    <lineage>
        <taxon>Eukaryota</taxon>
        <taxon>Metazoa</taxon>
        <taxon>Ecdysozoa</taxon>
        <taxon>Arthropoda</taxon>
        <taxon>Crustacea</taxon>
        <taxon>Multicrustacea</taxon>
        <taxon>Malacostraca</taxon>
        <taxon>Eumalacostraca</taxon>
        <taxon>Peracarida</taxon>
        <taxon>Amphipoda</taxon>
        <taxon>Senticaudata</taxon>
        <taxon>Talitrida</taxon>
        <taxon>Talitroidea</taxon>
        <taxon>Hyalellidae</taxon>
        <taxon>Hyalella</taxon>
    </lineage>
</organism>
<gene>
    <name evidence="3 4" type="primary">LOC108674643</name>
</gene>
<keyword evidence="1" id="KW-0472">Membrane</keyword>